<feature type="compositionally biased region" description="Low complexity" evidence="1">
    <location>
        <begin position="100"/>
        <end position="110"/>
    </location>
</feature>
<protein>
    <submittedName>
        <fullName evidence="2">Uncharacterized protein</fullName>
    </submittedName>
</protein>
<sequence>MQADHAPSSSAAHKRAGSWLLTDLDLDAYRTSKRFKTQDIAGDLARGMSLESGSKEAAARSGRSAASAGSGGSGSGSGGSATAAPAASTGSLPDSFMLCSAEGSPAGAAAEQDRRQQAQQQQAQQQQVQQAHQQQAAQHTPHSDTQTPRARSAGELRPRPTPMRLYDTLSLHPTSPSDPGLEGQLDLRKATLMRRLQSRLRADTGDAPGSPPCIATGMAGAVAATHEDLQCQPQEQHPPQQHQQPPQQLSPGAAMALTPPHGRTRAASSPPDAAAADSTVSSMQLSHRSAPLQHCGGPPALRSALCDTGCSAMLVSPPPVAR</sequence>
<dbReference type="AlphaFoldDB" id="A0A9D4TSX0"/>
<feature type="compositionally biased region" description="Low complexity" evidence="1">
    <location>
        <begin position="117"/>
        <end position="138"/>
    </location>
</feature>
<reference evidence="2" key="2">
    <citation type="submission" date="2020-11" db="EMBL/GenBank/DDBJ databases">
        <authorList>
            <person name="Cecchin M."/>
            <person name="Marcolungo L."/>
            <person name="Rossato M."/>
            <person name="Girolomoni L."/>
            <person name="Cosentino E."/>
            <person name="Cuine S."/>
            <person name="Li-Beisson Y."/>
            <person name="Delledonne M."/>
            <person name="Ballottari M."/>
        </authorList>
    </citation>
    <scope>NUCLEOTIDE SEQUENCE</scope>
    <source>
        <strain evidence="2">211/11P</strain>
        <tissue evidence="2">Whole cell</tissue>
    </source>
</reference>
<feature type="compositionally biased region" description="Low complexity" evidence="1">
    <location>
        <begin position="266"/>
        <end position="278"/>
    </location>
</feature>
<feature type="compositionally biased region" description="Low complexity" evidence="1">
    <location>
        <begin position="59"/>
        <end position="68"/>
    </location>
</feature>
<reference evidence="2" key="1">
    <citation type="journal article" date="2019" name="Plant J.">
        <title>Chlorella vulgaris genome assembly and annotation reveals the molecular basis for metabolic acclimation to high light conditions.</title>
        <authorList>
            <person name="Cecchin M."/>
            <person name="Marcolungo L."/>
            <person name="Rossato M."/>
            <person name="Girolomoni L."/>
            <person name="Cosentino E."/>
            <person name="Cuine S."/>
            <person name="Li-Beisson Y."/>
            <person name="Delledonne M."/>
            <person name="Ballottari M."/>
        </authorList>
    </citation>
    <scope>NUCLEOTIDE SEQUENCE</scope>
    <source>
        <strain evidence="2">211/11P</strain>
    </source>
</reference>
<feature type="compositionally biased region" description="Low complexity" evidence="1">
    <location>
        <begin position="80"/>
        <end position="91"/>
    </location>
</feature>
<evidence type="ECO:0000313" key="2">
    <source>
        <dbReference type="EMBL" id="KAI3433590.1"/>
    </source>
</evidence>
<dbReference type="Proteomes" id="UP001055712">
    <property type="component" value="Unassembled WGS sequence"/>
</dbReference>
<dbReference type="EMBL" id="SIDB01000004">
    <property type="protein sequence ID" value="KAI3433590.1"/>
    <property type="molecule type" value="Genomic_DNA"/>
</dbReference>
<dbReference type="OrthoDB" id="10631739at2759"/>
<organism evidence="2 3">
    <name type="scientific">Chlorella vulgaris</name>
    <name type="common">Green alga</name>
    <dbReference type="NCBI Taxonomy" id="3077"/>
    <lineage>
        <taxon>Eukaryota</taxon>
        <taxon>Viridiplantae</taxon>
        <taxon>Chlorophyta</taxon>
        <taxon>core chlorophytes</taxon>
        <taxon>Trebouxiophyceae</taxon>
        <taxon>Chlorellales</taxon>
        <taxon>Chlorellaceae</taxon>
        <taxon>Chlorella clade</taxon>
        <taxon>Chlorella</taxon>
    </lineage>
</organism>
<gene>
    <name evidence="2" type="ORF">D9Q98_003401</name>
</gene>
<evidence type="ECO:0000256" key="1">
    <source>
        <dbReference type="SAM" id="MobiDB-lite"/>
    </source>
</evidence>
<comment type="caution">
    <text evidence="2">The sequence shown here is derived from an EMBL/GenBank/DDBJ whole genome shotgun (WGS) entry which is preliminary data.</text>
</comment>
<accession>A0A9D4TSX0</accession>
<feature type="compositionally biased region" description="Low complexity" evidence="1">
    <location>
        <begin position="231"/>
        <end position="247"/>
    </location>
</feature>
<name>A0A9D4TSX0_CHLVU</name>
<feature type="region of interest" description="Disordered" evidence="1">
    <location>
        <begin position="35"/>
        <end position="183"/>
    </location>
</feature>
<evidence type="ECO:0000313" key="3">
    <source>
        <dbReference type="Proteomes" id="UP001055712"/>
    </source>
</evidence>
<feature type="compositionally biased region" description="Gly residues" evidence="1">
    <location>
        <begin position="69"/>
        <end position="79"/>
    </location>
</feature>
<proteinExistence type="predicted"/>
<keyword evidence="3" id="KW-1185">Reference proteome</keyword>
<feature type="region of interest" description="Disordered" evidence="1">
    <location>
        <begin position="231"/>
        <end position="298"/>
    </location>
</feature>